<dbReference type="CDD" id="cd07067">
    <property type="entry name" value="HP_PGM_like"/>
    <property type="match status" value="1"/>
</dbReference>
<evidence type="ECO:0000256" key="3">
    <source>
        <dbReference type="PIRSR" id="PIRSR613078-1"/>
    </source>
</evidence>
<dbReference type="PANTHER" id="PTHR48100">
    <property type="entry name" value="BROAD-SPECIFICITY PHOSPHATASE YOR283W-RELATED"/>
    <property type="match status" value="1"/>
</dbReference>
<evidence type="ECO:0000256" key="4">
    <source>
        <dbReference type="PIRSR" id="PIRSR613078-2"/>
    </source>
</evidence>
<sequence>MNNTIIYLIRHGQSQGNLDYTQGVGLESTELGTPLTDEGVNQAFNLSQALKNIKMDGIYSSHLIRAKQTAEIIARQFNLPVLIKPEIRERERGNLNNLSELEIRKEHPVLYGNPEQLSEEEMWHYQLFPDMETALHAVERFLKALREIARSEKGKTVAIVSHGNVIRSFLVKIKYTTFEQIPQHSLANTGYIKLKTDGINFKVLKTEGLTIKKIIIN</sequence>
<dbReference type="EMBL" id="PCSR01000068">
    <property type="protein sequence ID" value="PIP53102.1"/>
    <property type="molecule type" value="Genomic_DNA"/>
</dbReference>
<evidence type="ECO:0000256" key="1">
    <source>
        <dbReference type="ARBA" id="ARBA00023152"/>
    </source>
</evidence>
<dbReference type="InterPro" id="IPR050275">
    <property type="entry name" value="PGM_Phosphatase"/>
</dbReference>
<keyword evidence="2" id="KW-0413">Isomerase</keyword>
<dbReference type="AlphaFoldDB" id="A0A2H0B621"/>
<proteinExistence type="predicted"/>
<evidence type="ECO:0008006" key="8">
    <source>
        <dbReference type="Google" id="ProtNLM"/>
    </source>
</evidence>
<evidence type="ECO:0000256" key="2">
    <source>
        <dbReference type="ARBA" id="ARBA00023235"/>
    </source>
</evidence>
<dbReference type="GO" id="GO:0005737">
    <property type="term" value="C:cytoplasm"/>
    <property type="evidence" value="ECO:0007669"/>
    <property type="project" value="TreeGrafter"/>
</dbReference>
<dbReference type="InterPro" id="IPR029033">
    <property type="entry name" value="His_PPase_superfam"/>
</dbReference>
<keyword evidence="1" id="KW-0324">Glycolysis</keyword>
<dbReference type="PANTHER" id="PTHR48100:SF1">
    <property type="entry name" value="HISTIDINE PHOSPHATASE FAMILY PROTEIN-RELATED"/>
    <property type="match status" value="1"/>
</dbReference>
<dbReference type="Pfam" id="PF00300">
    <property type="entry name" value="His_Phos_1"/>
    <property type="match status" value="1"/>
</dbReference>
<feature type="binding site" evidence="4">
    <location>
        <begin position="10"/>
        <end position="17"/>
    </location>
    <ligand>
        <name>substrate</name>
    </ligand>
</feature>
<comment type="caution">
    <text evidence="6">The sequence shown here is derived from an EMBL/GenBank/DDBJ whole genome shotgun (WGS) entry which is preliminary data.</text>
</comment>
<feature type="active site" description="Proton donor/acceptor" evidence="3">
    <location>
        <position position="89"/>
    </location>
</feature>
<accession>A0A2H0B621</accession>
<dbReference type="InterPro" id="IPR013078">
    <property type="entry name" value="His_Pase_superF_clade-1"/>
</dbReference>
<gene>
    <name evidence="6" type="ORF">COX08_02845</name>
</gene>
<evidence type="ECO:0000256" key="5">
    <source>
        <dbReference type="PIRSR" id="PIRSR613078-3"/>
    </source>
</evidence>
<evidence type="ECO:0000313" key="6">
    <source>
        <dbReference type="EMBL" id="PIP53102.1"/>
    </source>
</evidence>
<organism evidence="6 7">
    <name type="scientific">Candidatus Beckwithbacteria bacterium CG23_combo_of_CG06-09_8_20_14_all_34_8</name>
    <dbReference type="NCBI Taxonomy" id="1974497"/>
    <lineage>
        <taxon>Bacteria</taxon>
        <taxon>Candidatus Beckwithiibacteriota</taxon>
    </lineage>
</organism>
<evidence type="ECO:0000313" key="7">
    <source>
        <dbReference type="Proteomes" id="UP000229459"/>
    </source>
</evidence>
<reference evidence="6 7" key="1">
    <citation type="submission" date="2017-09" db="EMBL/GenBank/DDBJ databases">
        <title>Depth-based differentiation of microbial function through sediment-hosted aquifers and enrichment of novel symbionts in the deep terrestrial subsurface.</title>
        <authorList>
            <person name="Probst A.J."/>
            <person name="Ladd B."/>
            <person name="Jarett J.K."/>
            <person name="Geller-Mcgrath D.E."/>
            <person name="Sieber C.M."/>
            <person name="Emerson J.B."/>
            <person name="Anantharaman K."/>
            <person name="Thomas B.C."/>
            <person name="Malmstrom R."/>
            <person name="Stieglmeier M."/>
            <person name="Klingl A."/>
            <person name="Woyke T."/>
            <person name="Ryan C.M."/>
            <person name="Banfield J.F."/>
        </authorList>
    </citation>
    <scope>NUCLEOTIDE SEQUENCE [LARGE SCALE GENOMIC DNA]</scope>
    <source>
        <strain evidence="6">CG23_combo_of_CG06-09_8_20_14_all_34_8</strain>
    </source>
</reference>
<feature type="binding site" evidence="4">
    <location>
        <position position="65"/>
    </location>
    <ligand>
        <name>substrate</name>
    </ligand>
</feature>
<dbReference type="Gene3D" id="3.40.50.1240">
    <property type="entry name" value="Phosphoglycerate mutase-like"/>
    <property type="match status" value="1"/>
</dbReference>
<dbReference type="PROSITE" id="PS00175">
    <property type="entry name" value="PG_MUTASE"/>
    <property type="match status" value="1"/>
</dbReference>
<feature type="active site" description="Tele-phosphohistidine intermediate" evidence="3">
    <location>
        <position position="11"/>
    </location>
</feature>
<protein>
    <recommendedName>
        <fullName evidence="8">Phosphoglycerate mutase (2,3-diphosphoglycerate-dependent)</fullName>
    </recommendedName>
</protein>
<feature type="site" description="Transition state stabilizer" evidence="5">
    <location>
        <position position="162"/>
    </location>
</feature>
<dbReference type="SMART" id="SM00855">
    <property type="entry name" value="PGAM"/>
    <property type="match status" value="1"/>
</dbReference>
<dbReference type="Proteomes" id="UP000229459">
    <property type="component" value="Unassembled WGS sequence"/>
</dbReference>
<dbReference type="SUPFAM" id="SSF53254">
    <property type="entry name" value="Phosphoglycerate mutase-like"/>
    <property type="match status" value="1"/>
</dbReference>
<dbReference type="InterPro" id="IPR001345">
    <property type="entry name" value="PG/BPGM_mutase_AS"/>
</dbReference>
<feature type="binding site" evidence="4">
    <location>
        <begin position="163"/>
        <end position="164"/>
    </location>
    <ligand>
        <name>substrate</name>
    </ligand>
</feature>
<name>A0A2H0B621_9BACT</name>
<dbReference type="GO" id="GO:0016791">
    <property type="term" value="F:phosphatase activity"/>
    <property type="evidence" value="ECO:0007669"/>
    <property type="project" value="TreeGrafter"/>
</dbReference>
<dbReference type="PIRSF" id="PIRSF000709">
    <property type="entry name" value="6PFK_2-Ptase"/>
    <property type="match status" value="1"/>
</dbReference>